<dbReference type="InterPro" id="IPR000760">
    <property type="entry name" value="Inositol_monophosphatase-like"/>
</dbReference>
<name>A0A316AWX0_9ACTN</name>
<dbReference type="GO" id="GO:0008934">
    <property type="term" value="F:inositol monophosphate 1-phosphatase activity"/>
    <property type="evidence" value="ECO:0007669"/>
    <property type="project" value="TreeGrafter"/>
</dbReference>
<dbReference type="GO" id="GO:0007165">
    <property type="term" value="P:signal transduction"/>
    <property type="evidence" value="ECO:0007669"/>
    <property type="project" value="TreeGrafter"/>
</dbReference>
<dbReference type="PROSITE" id="PS00629">
    <property type="entry name" value="IMP_1"/>
    <property type="match status" value="1"/>
</dbReference>
<keyword evidence="3 4" id="KW-0460">Magnesium</keyword>
<dbReference type="Gene3D" id="3.40.190.80">
    <property type="match status" value="1"/>
</dbReference>
<feature type="binding site" evidence="4">
    <location>
        <position position="117"/>
    </location>
    <ligand>
        <name>Mg(2+)</name>
        <dbReference type="ChEBI" id="CHEBI:18420"/>
        <label>1</label>
        <note>catalytic</note>
    </ligand>
</feature>
<keyword evidence="1 4" id="KW-0479">Metal-binding</keyword>
<dbReference type="Gene3D" id="3.30.540.10">
    <property type="entry name" value="Fructose-1,6-Bisphosphatase, subunit A, domain 1"/>
    <property type="match status" value="1"/>
</dbReference>
<accession>A0A316AWX0</accession>
<evidence type="ECO:0000256" key="2">
    <source>
        <dbReference type="ARBA" id="ARBA00022801"/>
    </source>
</evidence>
<evidence type="ECO:0000256" key="1">
    <source>
        <dbReference type="ARBA" id="ARBA00022723"/>
    </source>
</evidence>
<dbReference type="CDD" id="cd01637">
    <property type="entry name" value="IMPase_like"/>
    <property type="match status" value="1"/>
</dbReference>
<keyword evidence="7" id="KW-1185">Reference proteome</keyword>
<evidence type="ECO:0000313" key="6">
    <source>
        <dbReference type="EMBL" id="PWJ54687.1"/>
    </source>
</evidence>
<keyword evidence="2" id="KW-0378">Hydrolase</keyword>
<feature type="region of interest" description="Disordered" evidence="5">
    <location>
        <begin position="1"/>
        <end position="20"/>
    </location>
</feature>
<feature type="binding site" evidence="4">
    <location>
        <position position="119"/>
    </location>
    <ligand>
        <name>Mg(2+)</name>
        <dbReference type="ChEBI" id="CHEBI:18420"/>
        <label>1</label>
        <note>catalytic</note>
    </ligand>
</feature>
<reference evidence="6 7" key="1">
    <citation type="submission" date="2018-03" db="EMBL/GenBank/DDBJ databases">
        <title>Genomic Encyclopedia of Archaeal and Bacterial Type Strains, Phase II (KMG-II): from individual species to whole genera.</title>
        <authorList>
            <person name="Goeker M."/>
        </authorList>
    </citation>
    <scope>NUCLEOTIDE SEQUENCE [LARGE SCALE GENOMIC DNA]</scope>
    <source>
        <strain evidence="6 7">DSM 44889</strain>
    </source>
</reference>
<dbReference type="GO" id="GO:0006020">
    <property type="term" value="P:inositol metabolic process"/>
    <property type="evidence" value="ECO:0007669"/>
    <property type="project" value="TreeGrafter"/>
</dbReference>
<evidence type="ECO:0000313" key="7">
    <source>
        <dbReference type="Proteomes" id="UP000245469"/>
    </source>
</evidence>
<evidence type="ECO:0000256" key="3">
    <source>
        <dbReference type="ARBA" id="ARBA00022842"/>
    </source>
</evidence>
<feature type="binding site" evidence="4">
    <location>
        <position position="98"/>
    </location>
    <ligand>
        <name>Mg(2+)</name>
        <dbReference type="ChEBI" id="CHEBI:18420"/>
        <label>1</label>
        <note>catalytic</note>
    </ligand>
</feature>
<dbReference type="RefSeq" id="WP_170131354.1">
    <property type="nucleotide sequence ID" value="NZ_QGDQ01000006.1"/>
</dbReference>
<comment type="cofactor">
    <cofactor evidence="4">
        <name>Mg(2+)</name>
        <dbReference type="ChEBI" id="CHEBI:18420"/>
    </cofactor>
</comment>
<dbReference type="Pfam" id="PF00459">
    <property type="entry name" value="Inositol_P"/>
    <property type="match status" value="1"/>
</dbReference>
<evidence type="ECO:0000256" key="4">
    <source>
        <dbReference type="PIRSR" id="PIRSR600760-2"/>
    </source>
</evidence>
<dbReference type="GO" id="GO:0046872">
    <property type="term" value="F:metal ion binding"/>
    <property type="evidence" value="ECO:0007669"/>
    <property type="project" value="UniProtKB-KW"/>
</dbReference>
<dbReference type="Proteomes" id="UP000245469">
    <property type="component" value="Unassembled WGS sequence"/>
</dbReference>
<protein>
    <submittedName>
        <fullName evidence="6">Myo-inositol-1(Or 4)-monophosphatase</fullName>
    </submittedName>
</protein>
<dbReference type="InterPro" id="IPR020583">
    <property type="entry name" value="Inositol_monoP_metal-BS"/>
</dbReference>
<proteinExistence type="predicted"/>
<feature type="binding site" evidence="4">
    <location>
        <position position="241"/>
    </location>
    <ligand>
        <name>Mg(2+)</name>
        <dbReference type="ChEBI" id="CHEBI:18420"/>
        <label>1</label>
        <note>catalytic</note>
    </ligand>
</feature>
<evidence type="ECO:0000256" key="5">
    <source>
        <dbReference type="SAM" id="MobiDB-lite"/>
    </source>
</evidence>
<dbReference type="PANTHER" id="PTHR20854:SF4">
    <property type="entry name" value="INOSITOL-1-MONOPHOSPHATASE-RELATED"/>
    <property type="match status" value="1"/>
</dbReference>
<sequence length="297" mass="30407">MATAPSSTGSSAGSSTGSSAEIPVIADVEEAVEALEFVAALVTRLGEEATRRQSGAVEQRKPAAALTGSVVTDVDLETERVIDDALRERFPADGIIGEEGADRPPADPEHGRTWVVDPIDGTLNYARRLGPWSVVASAWRGPRERPQAESVAVWTGGYLYTAVAGQGAFVRVASADAEPRRLRLEGPAEAGGVVRAGAGVLGAIKDAGWLPKVVESSAAEVVSIADGRVMGTLRHGGDRRDLHGPALLVAEAGGAVVPLDGEPLSGVSRSLVLAHPGAADSLVALAQATLPVEGPAD</sequence>
<dbReference type="AlphaFoldDB" id="A0A316AWX0"/>
<dbReference type="PANTHER" id="PTHR20854">
    <property type="entry name" value="INOSITOL MONOPHOSPHATASE"/>
    <property type="match status" value="1"/>
</dbReference>
<feature type="binding site" evidence="4">
    <location>
        <position position="120"/>
    </location>
    <ligand>
        <name>Mg(2+)</name>
        <dbReference type="ChEBI" id="CHEBI:18420"/>
        <label>1</label>
        <note>catalytic</note>
    </ligand>
</feature>
<gene>
    <name evidence="6" type="ORF">BXY45_106130</name>
</gene>
<dbReference type="PRINTS" id="PR00377">
    <property type="entry name" value="IMPHPHTASES"/>
</dbReference>
<organism evidence="6 7">
    <name type="scientific">Quadrisphaera granulorum</name>
    <dbReference type="NCBI Taxonomy" id="317664"/>
    <lineage>
        <taxon>Bacteria</taxon>
        <taxon>Bacillati</taxon>
        <taxon>Actinomycetota</taxon>
        <taxon>Actinomycetes</taxon>
        <taxon>Kineosporiales</taxon>
        <taxon>Kineosporiaceae</taxon>
        <taxon>Quadrisphaera</taxon>
    </lineage>
</organism>
<dbReference type="EMBL" id="QGDQ01000006">
    <property type="protein sequence ID" value="PWJ54687.1"/>
    <property type="molecule type" value="Genomic_DNA"/>
</dbReference>
<dbReference type="SUPFAM" id="SSF56655">
    <property type="entry name" value="Carbohydrate phosphatase"/>
    <property type="match status" value="1"/>
</dbReference>
<comment type="caution">
    <text evidence="6">The sequence shown here is derived from an EMBL/GenBank/DDBJ whole genome shotgun (WGS) entry which is preliminary data.</text>
</comment>